<reference evidence="3 4" key="1">
    <citation type="submission" date="2013-05" db="EMBL/GenBank/DDBJ databases">
        <title>Complete genome sequence of Bacillus thuringiensis YBT-1518, a typical strain with high toxicity to nematode.</title>
        <authorList>
            <person name="Wang P."/>
            <person name="Zhang C."/>
            <person name="Guo M."/>
            <person name="Guo S."/>
            <person name="Zhu Y."/>
            <person name="Zheng J."/>
            <person name="Zhu L."/>
            <person name="Ruan L."/>
            <person name="Peng D."/>
            <person name="Sun M."/>
        </authorList>
    </citation>
    <scope>NUCLEOTIDE SEQUENCE [LARGE SCALE GENOMIC DNA]</scope>
    <source>
        <strain evidence="3 4">YBT-1518</strain>
        <plasmid evidence="3 4">pBMB0232</plasmid>
    </source>
</reference>
<gene>
    <name evidence="3" type="ORF">YBT1518_32887</name>
</gene>
<evidence type="ECO:0000259" key="2">
    <source>
        <dbReference type="Pfam" id="PF13610"/>
    </source>
</evidence>
<evidence type="ECO:0000313" key="4">
    <source>
        <dbReference type="Proteomes" id="UP000018566"/>
    </source>
</evidence>
<dbReference type="Proteomes" id="UP000018566">
    <property type="component" value="Plasmid pBMB0232"/>
</dbReference>
<geneLocation type="plasmid" evidence="3 4">
    <name>pBMB0232</name>
</geneLocation>
<keyword evidence="1" id="KW-0812">Transmembrane</keyword>
<dbReference type="AlphaFoldDB" id="A0A9W3KM46"/>
<keyword evidence="1" id="KW-1133">Transmembrane helix</keyword>
<accession>A0A9W3KM46</accession>
<keyword evidence="3" id="KW-0614">Plasmid</keyword>
<organism evidence="3 4">
    <name type="scientific">Bacillus thuringiensis YBT-1518</name>
    <dbReference type="NCBI Taxonomy" id="529122"/>
    <lineage>
        <taxon>Bacteria</taxon>
        <taxon>Bacillati</taxon>
        <taxon>Bacillota</taxon>
        <taxon>Bacilli</taxon>
        <taxon>Bacillales</taxon>
        <taxon>Bacillaceae</taxon>
        <taxon>Bacillus</taxon>
        <taxon>Bacillus cereus group</taxon>
    </lineage>
</organism>
<dbReference type="InterPro" id="IPR032874">
    <property type="entry name" value="DDE_dom"/>
</dbReference>
<dbReference type="KEGG" id="bthu:YBT1518_32887"/>
<dbReference type="Pfam" id="PF13610">
    <property type="entry name" value="DDE_Tnp_IS240"/>
    <property type="match status" value="1"/>
</dbReference>
<feature type="domain" description="DDE" evidence="2">
    <location>
        <begin position="7"/>
        <end position="53"/>
    </location>
</feature>
<sequence length="110" mass="12896">MYTTSCEKYVNNSMEQDYRFIKKRIQNMLELKTMLTTTTMIAGIEALHMPQKDKLSKDRGLSKSKYILFMTLGLIAYSSIPLGIFFFFSYPTVFVPEPFFTHIHIVVMYN</sequence>
<feature type="transmembrane region" description="Helical" evidence="1">
    <location>
        <begin position="66"/>
        <end position="90"/>
    </location>
</feature>
<name>A0A9W3KM46_BACTU</name>
<proteinExistence type="predicted"/>
<evidence type="ECO:0000256" key="1">
    <source>
        <dbReference type="SAM" id="Phobius"/>
    </source>
</evidence>
<dbReference type="EMBL" id="CP005939">
    <property type="protein sequence ID" value="AHA75601.1"/>
    <property type="molecule type" value="Genomic_DNA"/>
</dbReference>
<protein>
    <submittedName>
        <fullName evidence="3">Insertion sequence IS240 protein</fullName>
    </submittedName>
</protein>
<keyword evidence="1" id="KW-0472">Membrane</keyword>
<evidence type="ECO:0000313" key="3">
    <source>
        <dbReference type="EMBL" id="AHA75601.1"/>
    </source>
</evidence>